<evidence type="ECO:0008006" key="3">
    <source>
        <dbReference type="Google" id="ProtNLM"/>
    </source>
</evidence>
<comment type="caution">
    <text evidence="1">The sequence shown here is derived from an EMBL/GenBank/DDBJ whole genome shotgun (WGS) entry which is preliminary data.</text>
</comment>
<accession>A0ABP8AT16</accession>
<gene>
    <name evidence="1" type="ORF">GCM10022252_25840</name>
</gene>
<evidence type="ECO:0000313" key="2">
    <source>
        <dbReference type="Proteomes" id="UP001501251"/>
    </source>
</evidence>
<reference evidence="2" key="1">
    <citation type="journal article" date="2019" name="Int. J. Syst. Evol. Microbiol.">
        <title>The Global Catalogue of Microorganisms (GCM) 10K type strain sequencing project: providing services to taxonomists for standard genome sequencing and annotation.</title>
        <authorList>
            <consortium name="The Broad Institute Genomics Platform"/>
            <consortium name="The Broad Institute Genome Sequencing Center for Infectious Disease"/>
            <person name="Wu L."/>
            <person name="Ma J."/>
        </authorList>
    </citation>
    <scope>NUCLEOTIDE SEQUENCE [LARGE SCALE GENOMIC DNA]</scope>
    <source>
        <strain evidence="2">JCM 17388</strain>
    </source>
</reference>
<dbReference type="RefSeq" id="WP_344918034.1">
    <property type="nucleotide sequence ID" value="NZ_BAABAQ010000003.1"/>
</dbReference>
<evidence type="ECO:0000313" key="1">
    <source>
        <dbReference type="EMBL" id="GAA4189251.1"/>
    </source>
</evidence>
<dbReference type="Proteomes" id="UP001501251">
    <property type="component" value="Unassembled WGS sequence"/>
</dbReference>
<name>A0ABP8AT16_9ACTN</name>
<dbReference type="EMBL" id="BAABAQ010000003">
    <property type="protein sequence ID" value="GAA4189251.1"/>
    <property type="molecule type" value="Genomic_DNA"/>
</dbReference>
<sequence length="225" mass="24014">MGRRLMMMAVAGAGVAVVAGAALFVSGEQGSRAAGSILRVPALEDPLTGQEVAQATTIASAGSRSHLAAGRIKLLYVERDDDKDSSPDRRRADAYLYDYGSDRLIVRTVDLGRGEVVRETVARGVQPPPSKEEETTAAGLLLSHPGYGKTVREAYAKAGGGSLRSAAELGLRGLIFVPSGESGPARECEVHRCLRLFVRLPDGTWLDTSRMVVDLSAKKIHTLEW</sequence>
<organism evidence="1 2">
    <name type="scientific">Streptosporangium oxazolinicum</name>
    <dbReference type="NCBI Taxonomy" id="909287"/>
    <lineage>
        <taxon>Bacteria</taxon>
        <taxon>Bacillati</taxon>
        <taxon>Actinomycetota</taxon>
        <taxon>Actinomycetes</taxon>
        <taxon>Streptosporangiales</taxon>
        <taxon>Streptosporangiaceae</taxon>
        <taxon>Streptosporangium</taxon>
    </lineage>
</organism>
<protein>
    <recommendedName>
        <fullName evidence="3">Tat pathway signal sequence domain protein</fullName>
    </recommendedName>
</protein>
<proteinExistence type="predicted"/>
<keyword evidence="2" id="KW-1185">Reference proteome</keyword>